<evidence type="ECO:0000256" key="1">
    <source>
        <dbReference type="SAM" id="MobiDB-lite"/>
    </source>
</evidence>
<dbReference type="eggNOG" id="ENOG502T8TN">
    <property type="taxonomic scope" value="Eukaryota"/>
</dbReference>
<evidence type="ECO:0000313" key="3">
    <source>
        <dbReference type="Proteomes" id="UP000007798"/>
    </source>
</evidence>
<feature type="compositionally biased region" description="Low complexity" evidence="1">
    <location>
        <begin position="8"/>
        <end position="24"/>
    </location>
</feature>
<protein>
    <submittedName>
        <fullName evidence="2">Uncharacterized protein</fullName>
    </submittedName>
</protein>
<dbReference type="EMBL" id="CH963920">
    <property type="protein sequence ID" value="EDW77545.1"/>
    <property type="molecule type" value="Genomic_DNA"/>
</dbReference>
<dbReference type="InParanoid" id="B4N0D2"/>
<accession>B4N0D2</accession>
<gene>
    <name evidence="2" type="primary">Dwil\GK24500</name>
    <name evidence="2" type="ORF">Dwil_GK24500</name>
</gene>
<reference evidence="2 3" key="1">
    <citation type="journal article" date="2007" name="Nature">
        <title>Evolution of genes and genomes on the Drosophila phylogeny.</title>
        <authorList>
            <consortium name="Drosophila 12 Genomes Consortium"/>
            <person name="Clark A.G."/>
            <person name="Eisen M.B."/>
            <person name="Smith D.R."/>
            <person name="Bergman C.M."/>
            <person name="Oliver B."/>
            <person name="Markow T.A."/>
            <person name="Kaufman T.C."/>
            <person name="Kellis M."/>
            <person name="Gelbart W."/>
            <person name="Iyer V.N."/>
            <person name="Pollard D.A."/>
            <person name="Sackton T.B."/>
            <person name="Larracuente A.M."/>
            <person name="Singh N.D."/>
            <person name="Abad J.P."/>
            <person name="Abt D.N."/>
            <person name="Adryan B."/>
            <person name="Aguade M."/>
            <person name="Akashi H."/>
            <person name="Anderson W.W."/>
            <person name="Aquadro C.F."/>
            <person name="Ardell D.H."/>
            <person name="Arguello R."/>
            <person name="Artieri C.G."/>
            <person name="Barbash D.A."/>
            <person name="Barker D."/>
            <person name="Barsanti P."/>
            <person name="Batterham P."/>
            <person name="Batzoglou S."/>
            <person name="Begun D."/>
            <person name="Bhutkar A."/>
            <person name="Blanco E."/>
            <person name="Bosak S.A."/>
            <person name="Bradley R.K."/>
            <person name="Brand A.D."/>
            <person name="Brent M.R."/>
            <person name="Brooks A.N."/>
            <person name="Brown R.H."/>
            <person name="Butlin R.K."/>
            <person name="Caggese C."/>
            <person name="Calvi B.R."/>
            <person name="Bernardo de Carvalho A."/>
            <person name="Caspi A."/>
            <person name="Castrezana S."/>
            <person name="Celniker S.E."/>
            <person name="Chang J.L."/>
            <person name="Chapple C."/>
            <person name="Chatterji S."/>
            <person name="Chinwalla A."/>
            <person name="Civetta A."/>
            <person name="Clifton S.W."/>
            <person name="Comeron J.M."/>
            <person name="Costello J.C."/>
            <person name="Coyne J.A."/>
            <person name="Daub J."/>
            <person name="David R.G."/>
            <person name="Delcher A.L."/>
            <person name="Delehaunty K."/>
            <person name="Do C.B."/>
            <person name="Ebling H."/>
            <person name="Edwards K."/>
            <person name="Eickbush T."/>
            <person name="Evans J.D."/>
            <person name="Filipski A."/>
            <person name="Findeiss S."/>
            <person name="Freyhult E."/>
            <person name="Fulton L."/>
            <person name="Fulton R."/>
            <person name="Garcia A.C."/>
            <person name="Gardiner A."/>
            <person name="Garfield D.A."/>
            <person name="Garvin B.E."/>
            <person name="Gibson G."/>
            <person name="Gilbert D."/>
            <person name="Gnerre S."/>
            <person name="Godfrey J."/>
            <person name="Good R."/>
            <person name="Gotea V."/>
            <person name="Gravely B."/>
            <person name="Greenberg A.J."/>
            <person name="Griffiths-Jones S."/>
            <person name="Gross S."/>
            <person name="Guigo R."/>
            <person name="Gustafson E.A."/>
            <person name="Haerty W."/>
            <person name="Hahn M.W."/>
            <person name="Halligan D.L."/>
            <person name="Halpern A.L."/>
            <person name="Halter G.M."/>
            <person name="Han M.V."/>
            <person name="Heger A."/>
            <person name="Hillier L."/>
            <person name="Hinrichs A.S."/>
            <person name="Holmes I."/>
            <person name="Hoskins R.A."/>
            <person name="Hubisz M.J."/>
            <person name="Hultmark D."/>
            <person name="Huntley M.A."/>
            <person name="Jaffe D.B."/>
            <person name="Jagadeeshan S."/>
            <person name="Jeck W.R."/>
            <person name="Johnson J."/>
            <person name="Jones C.D."/>
            <person name="Jordan W.C."/>
            <person name="Karpen G.H."/>
            <person name="Kataoka E."/>
            <person name="Keightley P.D."/>
            <person name="Kheradpour P."/>
            <person name="Kirkness E.F."/>
            <person name="Koerich L.B."/>
            <person name="Kristiansen K."/>
            <person name="Kudrna D."/>
            <person name="Kulathinal R.J."/>
            <person name="Kumar S."/>
            <person name="Kwok R."/>
            <person name="Lander E."/>
            <person name="Langley C.H."/>
            <person name="Lapoint R."/>
            <person name="Lazzaro B.P."/>
            <person name="Lee S.J."/>
            <person name="Levesque L."/>
            <person name="Li R."/>
            <person name="Lin C.F."/>
            <person name="Lin M.F."/>
            <person name="Lindblad-Toh K."/>
            <person name="Llopart A."/>
            <person name="Long M."/>
            <person name="Low L."/>
            <person name="Lozovsky E."/>
            <person name="Lu J."/>
            <person name="Luo M."/>
            <person name="Machado C.A."/>
            <person name="Makalowski W."/>
            <person name="Marzo M."/>
            <person name="Matsuda M."/>
            <person name="Matzkin L."/>
            <person name="McAllister B."/>
            <person name="McBride C.S."/>
            <person name="McKernan B."/>
            <person name="McKernan K."/>
            <person name="Mendez-Lago M."/>
            <person name="Minx P."/>
            <person name="Mollenhauer M.U."/>
            <person name="Montooth K."/>
            <person name="Mount S.M."/>
            <person name="Mu X."/>
            <person name="Myers E."/>
            <person name="Negre B."/>
            <person name="Newfeld S."/>
            <person name="Nielsen R."/>
            <person name="Noor M.A."/>
            <person name="O'Grady P."/>
            <person name="Pachter L."/>
            <person name="Papaceit M."/>
            <person name="Parisi M.J."/>
            <person name="Parisi M."/>
            <person name="Parts L."/>
            <person name="Pedersen J.S."/>
            <person name="Pesole G."/>
            <person name="Phillippy A.M."/>
            <person name="Ponting C.P."/>
            <person name="Pop M."/>
            <person name="Porcelli D."/>
            <person name="Powell J.R."/>
            <person name="Prohaska S."/>
            <person name="Pruitt K."/>
            <person name="Puig M."/>
            <person name="Quesneville H."/>
            <person name="Ram K.R."/>
            <person name="Rand D."/>
            <person name="Rasmussen M.D."/>
            <person name="Reed L.K."/>
            <person name="Reenan R."/>
            <person name="Reily A."/>
            <person name="Remington K.A."/>
            <person name="Rieger T.T."/>
            <person name="Ritchie M.G."/>
            <person name="Robin C."/>
            <person name="Rogers Y.H."/>
            <person name="Rohde C."/>
            <person name="Rozas J."/>
            <person name="Rubenfield M.J."/>
            <person name="Ruiz A."/>
            <person name="Russo S."/>
            <person name="Salzberg S.L."/>
            <person name="Sanchez-Gracia A."/>
            <person name="Saranga D.J."/>
            <person name="Sato H."/>
            <person name="Schaeffer S.W."/>
            <person name="Schatz M.C."/>
            <person name="Schlenke T."/>
            <person name="Schwartz R."/>
            <person name="Segarra C."/>
            <person name="Singh R.S."/>
            <person name="Sirot L."/>
            <person name="Sirota M."/>
            <person name="Sisneros N.B."/>
            <person name="Smith C.D."/>
            <person name="Smith T.F."/>
            <person name="Spieth J."/>
            <person name="Stage D.E."/>
            <person name="Stark A."/>
            <person name="Stephan W."/>
            <person name="Strausberg R.L."/>
            <person name="Strempel S."/>
            <person name="Sturgill D."/>
            <person name="Sutton G."/>
            <person name="Sutton G.G."/>
            <person name="Tao W."/>
            <person name="Teichmann S."/>
            <person name="Tobari Y.N."/>
            <person name="Tomimura Y."/>
            <person name="Tsolas J.M."/>
            <person name="Valente V.L."/>
            <person name="Venter E."/>
            <person name="Venter J.C."/>
            <person name="Vicario S."/>
            <person name="Vieira F.G."/>
            <person name="Vilella A.J."/>
            <person name="Villasante A."/>
            <person name="Walenz B."/>
            <person name="Wang J."/>
            <person name="Wasserman M."/>
            <person name="Watts T."/>
            <person name="Wilson D."/>
            <person name="Wilson R.K."/>
            <person name="Wing R.A."/>
            <person name="Wolfner M.F."/>
            <person name="Wong A."/>
            <person name="Wong G.K."/>
            <person name="Wu C.I."/>
            <person name="Wu G."/>
            <person name="Yamamoto D."/>
            <person name="Yang H.P."/>
            <person name="Yang S.P."/>
            <person name="Yorke J.A."/>
            <person name="Yoshida K."/>
            <person name="Zdobnov E."/>
            <person name="Zhang P."/>
            <person name="Zhang Y."/>
            <person name="Zimin A.V."/>
            <person name="Baldwin J."/>
            <person name="Abdouelleil A."/>
            <person name="Abdulkadir J."/>
            <person name="Abebe A."/>
            <person name="Abera B."/>
            <person name="Abreu J."/>
            <person name="Acer S.C."/>
            <person name="Aftuck L."/>
            <person name="Alexander A."/>
            <person name="An P."/>
            <person name="Anderson E."/>
            <person name="Anderson S."/>
            <person name="Arachi H."/>
            <person name="Azer M."/>
            <person name="Bachantsang P."/>
            <person name="Barry A."/>
            <person name="Bayul T."/>
            <person name="Berlin A."/>
            <person name="Bessette D."/>
            <person name="Bloom T."/>
            <person name="Blye J."/>
            <person name="Boguslavskiy L."/>
            <person name="Bonnet C."/>
            <person name="Boukhgalter B."/>
            <person name="Bourzgui I."/>
            <person name="Brown A."/>
            <person name="Cahill P."/>
            <person name="Channer S."/>
            <person name="Cheshatsang Y."/>
            <person name="Chuda L."/>
            <person name="Citroen M."/>
            <person name="Collymore A."/>
            <person name="Cooke P."/>
            <person name="Costello M."/>
            <person name="D'Aco K."/>
            <person name="Daza R."/>
            <person name="De Haan G."/>
            <person name="DeGray S."/>
            <person name="DeMaso C."/>
            <person name="Dhargay N."/>
            <person name="Dooley K."/>
            <person name="Dooley E."/>
            <person name="Doricent M."/>
            <person name="Dorje P."/>
            <person name="Dorjee K."/>
            <person name="Dupes A."/>
            <person name="Elong R."/>
            <person name="Falk J."/>
            <person name="Farina A."/>
            <person name="Faro S."/>
            <person name="Ferguson D."/>
            <person name="Fisher S."/>
            <person name="Foley C.D."/>
            <person name="Franke A."/>
            <person name="Friedrich D."/>
            <person name="Gadbois L."/>
            <person name="Gearin G."/>
            <person name="Gearin C.R."/>
            <person name="Giannoukos G."/>
            <person name="Goode T."/>
            <person name="Graham J."/>
            <person name="Grandbois E."/>
            <person name="Grewal S."/>
            <person name="Gyaltsen K."/>
            <person name="Hafez N."/>
            <person name="Hagos B."/>
            <person name="Hall J."/>
            <person name="Henson C."/>
            <person name="Hollinger A."/>
            <person name="Honan T."/>
            <person name="Huard M.D."/>
            <person name="Hughes L."/>
            <person name="Hurhula B."/>
            <person name="Husby M.E."/>
            <person name="Kamat A."/>
            <person name="Kanga B."/>
            <person name="Kashin S."/>
            <person name="Khazanovich D."/>
            <person name="Kisner P."/>
            <person name="Lance K."/>
            <person name="Lara M."/>
            <person name="Lee W."/>
            <person name="Lennon N."/>
            <person name="Letendre F."/>
            <person name="LeVine R."/>
            <person name="Lipovsky A."/>
            <person name="Liu X."/>
            <person name="Liu J."/>
            <person name="Liu S."/>
            <person name="Lokyitsang T."/>
            <person name="Lokyitsang Y."/>
            <person name="Lubonja R."/>
            <person name="Lui A."/>
            <person name="MacDonald P."/>
            <person name="Magnisalis V."/>
            <person name="Maru K."/>
            <person name="Matthews C."/>
            <person name="McCusker W."/>
            <person name="McDonough S."/>
            <person name="Mehta T."/>
            <person name="Meldrim J."/>
            <person name="Meneus L."/>
            <person name="Mihai O."/>
            <person name="Mihalev A."/>
            <person name="Mihova T."/>
            <person name="Mittelman R."/>
            <person name="Mlenga V."/>
            <person name="Montmayeur A."/>
            <person name="Mulrain L."/>
            <person name="Navidi A."/>
            <person name="Naylor J."/>
            <person name="Negash T."/>
            <person name="Nguyen T."/>
            <person name="Nguyen N."/>
            <person name="Nicol R."/>
            <person name="Norbu C."/>
            <person name="Norbu N."/>
            <person name="Novod N."/>
            <person name="O'Neill B."/>
            <person name="Osman S."/>
            <person name="Markiewicz E."/>
            <person name="Oyono O.L."/>
            <person name="Patti C."/>
            <person name="Phunkhang P."/>
            <person name="Pierre F."/>
            <person name="Priest M."/>
            <person name="Raghuraman S."/>
            <person name="Rege F."/>
            <person name="Reyes R."/>
            <person name="Rise C."/>
            <person name="Rogov P."/>
            <person name="Ross K."/>
            <person name="Ryan E."/>
            <person name="Settipalli S."/>
            <person name="Shea T."/>
            <person name="Sherpa N."/>
            <person name="Shi L."/>
            <person name="Shih D."/>
            <person name="Sparrow T."/>
            <person name="Spaulding J."/>
            <person name="Stalker J."/>
            <person name="Stange-Thomann N."/>
            <person name="Stavropoulos S."/>
            <person name="Stone C."/>
            <person name="Strader C."/>
            <person name="Tesfaye S."/>
            <person name="Thomson T."/>
            <person name="Thoulutsang Y."/>
            <person name="Thoulutsang D."/>
            <person name="Topham K."/>
            <person name="Topping I."/>
            <person name="Tsamla T."/>
            <person name="Vassiliev H."/>
            <person name="Vo A."/>
            <person name="Wangchuk T."/>
            <person name="Wangdi T."/>
            <person name="Weiand M."/>
            <person name="Wilkinson J."/>
            <person name="Wilson A."/>
            <person name="Yadav S."/>
            <person name="Young G."/>
            <person name="Yu Q."/>
            <person name="Zembek L."/>
            <person name="Zhong D."/>
            <person name="Zimmer A."/>
            <person name="Zwirko Z."/>
            <person name="Jaffe D.B."/>
            <person name="Alvarez P."/>
            <person name="Brockman W."/>
            <person name="Butler J."/>
            <person name="Chin C."/>
            <person name="Gnerre S."/>
            <person name="Grabherr M."/>
            <person name="Kleber M."/>
            <person name="Mauceli E."/>
            <person name="MacCallum I."/>
        </authorList>
    </citation>
    <scope>NUCLEOTIDE SEQUENCE [LARGE SCALE GENOMIC DNA]</scope>
    <source>
        <strain evidence="3">Tucson 14030-0811.24</strain>
    </source>
</reference>
<dbReference type="Proteomes" id="UP000007798">
    <property type="component" value="Unassembled WGS sequence"/>
</dbReference>
<feature type="compositionally biased region" description="Polar residues" evidence="1">
    <location>
        <begin position="54"/>
        <end position="66"/>
    </location>
</feature>
<dbReference type="AlphaFoldDB" id="B4N0D2"/>
<sequence length="203" mass="22022">MEVEDARNNANNESSDSESDTTSALNNQVTEKTSLMVDSPKNMDPGTPPDIDMEQSTGDFSDNSDQQDQKGTLDSDLQISSSNSDSDATIGENAELEKKKLPTSSTSSPIAIGKLLLPRTRVLSAADYSTPPTIAGRVAKRGRRGTILNPPLKSELENMLAKPLDVTMYFQELSAKLVKSRVKLMAFLGLRNNIDSLVEQAMN</sequence>
<dbReference type="KEGG" id="dwi:6644279"/>
<feature type="region of interest" description="Disordered" evidence="1">
    <location>
        <begin position="1"/>
        <end position="89"/>
    </location>
</feature>
<keyword evidence="3" id="KW-1185">Reference proteome</keyword>
<organism evidence="2 3">
    <name type="scientific">Drosophila willistoni</name>
    <name type="common">Fruit fly</name>
    <dbReference type="NCBI Taxonomy" id="7260"/>
    <lineage>
        <taxon>Eukaryota</taxon>
        <taxon>Metazoa</taxon>
        <taxon>Ecdysozoa</taxon>
        <taxon>Arthropoda</taxon>
        <taxon>Hexapoda</taxon>
        <taxon>Insecta</taxon>
        <taxon>Pterygota</taxon>
        <taxon>Neoptera</taxon>
        <taxon>Endopterygota</taxon>
        <taxon>Diptera</taxon>
        <taxon>Brachycera</taxon>
        <taxon>Muscomorpha</taxon>
        <taxon>Ephydroidea</taxon>
        <taxon>Drosophilidae</taxon>
        <taxon>Drosophila</taxon>
        <taxon>Sophophora</taxon>
    </lineage>
</organism>
<proteinExistence type="predicted"/>
<dbReference type="OrthoDB" id="7871672at2759"/>
<evidence type="ECO:0000313" key="2">
    <source>
        <dbReference type="EMBL" id="EDW77545.1"/>
    </source>
</evidence>
<feature type="compositionally biased region" description="Low complexity" evidence="1">
    <location>
        <begin position="74"/>
        <end position="87"/>
    </location>
</feature>
<dbReference type="HOGENOM" id="CLU_1350177_0_0_1"/>
<name>B4N0D2_DROWI</name>